<keyword evidence="5" id="KW-0496">Mitochondrion</keyword>
<evidence type="ECO:0000256" key="5">
    <source>
        <dbReference type="ARBA" id="ARBA00023128"/>
    </source>
</evidence>
<evidence type="ECO:0000256" key="1">
    <source>
        <dbReference type="ARBA" id="ARBA00004173"/>
    </source>
</evidence>
<reference key="2">
    <citation type="submission" date="2011-08" db="EMBL/GenBank/DDBJ databases">
        <title>Genome sequence of Naumovozyma castellii.</title>
        <authorList>
            <person name="Gordon J.L."/>
            <person name="Armisen D."/>
            <person name="Proux-Wera E."/>
            <person name="OhEigeartaigh S.S."/>
            <person name="Byrne K.P."/>
            <person name="Wolfe K.H."/>
        </authorList>
    </citation>
    <scope>NUCLEOTIDE SEQUENCE</scope>
    <source>
        <strain>Type strain:CBS 4309</strain>
    </source>
</reference>
<dbReference type="InterPro" id="IPR017082">
    <property type="entry name" value="Ribosomal_mS29_fun"/>
</dbReference>
<feature type="compositionally biased region" description="Low complexity" evidence="8">
    <location>
        <begin position="33"/>
        <end position="42"/>
    </location>
</feature>
<evidence type="ECO:0000313" key="10">
    <source>
        <dbReference type="Proteomes" id="UP000001640"/>
    </source>
</evidence>
<evidence type="ECO:0000256" key="7">
    <source>
        <dbReference type="ARBA" id="ARBA00035140"/>
    </source>
</evidence>
<evidence type="ECO:0000313" key="9">
    <source>
        <dbReference type="EMBL" id="CCC69992.1"/>
    </source>
</evidence>
<gene>
    <name evidence="9" type="primary">NCAS0D04110</name>
    <name evidence="9" type="ordered locus">NCAS_0D04110</name>
</gene>
<keyword evidence="10" id="KW-1185">Reference proteome</keyword>
<evidence type="ECO:0000256" key="3">
    <source>
        <dbReference type="ARBA" id="ARBA00022946"/>
    </source>
</evidence>
<dbReference type="FunCoup" id="G0VEK1">
    <property type="interactions" value="138"/>
</dbReference>
<dbReference type="Pfam" id="PF10236">
    <property type="entry name" value="DAP3"/>
    <property type="match status" value="1"/>
</dbReference>
<dbReference type="HOGENOM" id="CLU_039957_0_0_1"/>
<dbReference type="OrthoDB" id="274828at2759"/>
<dbReference type="RefSeq" id="XP_003676353.1">
    <property type="nucleotide sequence ID" value="XM_003676305.1"/>
</dbReference>
<keyword evidence="4" id="KW-0689">Ribosomal protein</keyword>
<name>G0VEK1_NAUCA</name>
<protein>
    <recommendedName>
        <fullName evidence="7">Small ribosomal subunit protein mS29</fullName>
    </recommendedName>
</protein>
<reference evidence="9 10" key="1">
    <citation type="journal article" date="2011" name="Proc. Natl. Acad. Sci. U.S.A.">
        <title>Evolutionary erosion of yeast sex chromosomes by mating-type switching accidents.</title>
        <authorList>
            <person name="Gordon J.L."/>
            <person name="Armisen D."/>
            <person name="Proux-Wera E."/>
            <person name="Oheigeartaigh S.S."/>
            <person name="Byrne K.P."/>
            <person name="Wolfe K.H."/>
        </authorList>
    </citation>
    <scope>NUCLEOTIDE SEQUENCE [LARGE SCALE GENOMIC DNA]</scope>
    <source>
        <strain evidence="10">ATCC 76901 / BCRC 22586 / CBS 4309 / NBRC 1992 / NRRL Y-12630</strain>
    </source>
</reference>
<dbReference type="Proteomes" id="UP000001640">
    <property type="component" value="Chromosome 4"/>
</dbReference>
<dbReference type="InParanoid" id="G0VEK1"/>
<dbReference type="KEGG" id="ncs:NCAS_0D04110"/>
<dbReference type="InterPro" id="IPR019368">
    <property type="entry name" value="Ribosomal_mS29"/>
</dbReference>
<dbReference type="PANTHER" id="PTHR12810:SF0">
    <property type="entry name" value="SMALL RIBOSOMAL SUBUNIT PROTEIN MS29"/>
    <property type="match status" value="1"/>
</dbReference>
<keyword evidence="6" id="KW-0687">Ribonucleoprotein</keyword>
<evidence type="ECO:0000256" key="2">
    <source>
        <dbReference type="ARBA" id="ARBA00009863"/>
    </source>
</evidence>
<evidence type="ECO:0000256" key="4">
    <source>
        <dbReference type="ARBA" id="ARBA00022980"/>
    </source>
</evidence>
<dbReference type="GO" id="GO:0005763">
    <property type="term" value="C:mitochondrial small ribosomal subunit"/>
    <property type="evidence" value="ECO:0007669"/>
    <property type="project" value="EnsemblFungi"/>
</dbReference>
<dbReference type="AlphaFoldDB" id="G0VEK1"/>
<comment type="subcellular location">
    <subcellularLocation>
        <location evidence="1">Mitochondrion</location>
    </subcellularLocation>
</comment>
<proteinExistence type="inferred from homology"/>
<evidence type="ECO:0000256" key="8">
    <source>
        <dbReference type="SAM" id="MobiDB-lite"/>
    </source>
</evidence>
<dbReference type="PIRSF" id="PIRSF036996">
    <property type="entry name" value="RSM23"/>
    <property type="match status" value="1"/>
</dbReference>
<dbReference type="GeneID" id="96903598"/>
<evidence type="ECO:0000256" key="6">
    <source>
        <dbReference type="ARBA" id="ARBA00023274"/>
    </source>
</evidence>
<feature type="region of interest" description="Disordered" evidence="8">
    <location>
        <begin position="18"/>
        <end position="50"/>
    </location>
</feature>
<dbReference type="OMA" id="GLAHWMT"/>
<dbReference type="EMBL" id="HE576755">
    <property type="protein sequence ID" value="CCC69992.1"/>
    <property type="molecule type" value="Genomic_DNA"/>
</dbReference>
<dbReference type="eggNOG" id="KOG3928">
    <property type="taxonomic scope" value="Eukaryota"/>
</dbReference>
<sequence>MVSQLSIQIRRLSIQSMVRATAPSKGQTQGFARKQQSSSGNKKSSRKKIGRDTLYKNWENTVHTAKLNKSAVSVSLPTFRPTAAEPCLVNAFSNDQYKSLFHMGTFKKGQFNELFPKPVALVRESSTLKFFKLLKESKDRKYILTGEPGVGKTVLLTQIQALAVDSKYLSLHISYPDLFLNGTNNFFYDDASKLYIQPMYLKKLLRKIRKSNSEQILKSIPLKNDYKLANANPEDSSMKPFIQLTAKKNTLWDLLAAKIQPRHRGNQFEGVINEMALQKATPVYFTVDNFSKILTDAFSAYKNVNNKPIYSLDLQMGKIIMNIVSGNTTFANPESAVVLSISGVDRTNRTLPVALDKVKEDPYVSRHYYEPKFVELMRKGNVKEFEVTKLDKDEVKQLLQFYIQSGIVLDKDTSIDLNTLVNEKYFLSGNGNPRELIKSLVLQHR</sequence>
<keyword evidence="3" id="KW-0809">Transit peptide</keyword>
<organism evidence="9 10">
    <name type="scientific">Naumovozyma castellii</name>
    <name type="common">Yeast</name>
    <name type="synonym">Saccharomyces castellii</name>
    <dbReference type="NCBI Taxonomy" id="27288"/>
    <lineage>
        <taxon>Eukaryota</taxon>
        <taxon>Fungi</taxon>
        <taxon>Dikarya</taxon>
        <taxon>Ascomycota</taxon>
        <taxon>Saccharomycotina</taxon>
        <taxon>Saccharomycetes</taxon>
        <taxon>Saccharomycetales</taxon>
        <taxon>Saccharomycetaceae</taxon>
        <taxon>Naumovozyma</taxon>
    </lineage>
</organism>
<dbReference type="STRING" id="1064592.G0VEK1"/>
<dbReference type="InterPro" id="IPR027417">
    <property type="entry name" value="P-loop_NTPase"/>
</dbReference>
<feature type="compositionally biased region" description="Polar residues" evidence="8">
    <location>
        <begin position="18"/>
        <end position="30"/>
    </location>
</feature>
<dbReference type="GO" id="GO:0003735">
    <property type="term" value="F:structural constituent of ribosome"/>
    <property type="evidence" value="ECO:0007669"/>
    <property type="project" value="EnsemblFungi"/>
</dbReference>
<accession>G0VEK1</accession>
<comment type="similarity">
    <text evidence="2">Belongs to the mitochondrion-specific ribosomal protein mS29 family.</text>
</comment>
<dbReference type="SUPFAM" id="SSF52540">
    <property type="entry name" value="P-loop containing nucleoside triphosphate hydrolases"/>
    <property type="match status" value="1"/>
</dbReference>
<dbReference type="PANTHER" id="PTHR12810">
    <property type="entry name" value="MITOCHONDRIAL 28S RIBOSOMAL PROTEIN S29"/>
    <property type="match status" value="1"/>
</dbReference>
<dbReference type="GO" id="GO:0032543">
    <property type="term" value="P:mitochondrial translation"/>
    <property type="evidence" value="ECO:0007669"/>
    <property type="project" value="InterPro"/>
</dbReference>